<evidence type="ECO:0000256" key="1">
    <source>
        <dbReference type="SAM" id="SignalP"/>
    </source>
</evidence>
<name>A0A2T0S5R7_9ACTN</name>
<dbReference type="AlphaFoldDB" id="A0A2T0S5R7"/>
<evidence type="ECO:0000313" key="3">
    <source>
        <dbReference type="EMBL" id="PRY28759.1"/>
    </source>
</evidence>
<dbReference type="EMBL" id="PVZG01000007">
    <property type="protein sequence ID" value="PRY28759.1"/>
    <property type="molecule type" value="Genomic_DNA"/>
</dbReference>
<dbReference type="Proteomes" id="UP000239209">
    <property type="component" value="Unassembled WGS sequence"/>
</dbReference>
<evidence type="ECO:0000259" key="2">
    <source>
        <dbReference type="PROSITE" id="PS50093"/>
    </source>
</evidence>
<accession>A0A2T0S5R7</accession>
<dbReference type="RefSeq" id="WP_146164079.1">
    <property type="nucleotide sequence ID" value="NZ_PVZG01000007.1"/>
</dbReference>
<feature type="signal peptide" evidence="1">
    <location>
        <begin position="1"/>
        <end position="34"/>
    </location>
</feature>
<dbReference type="InterPro" id="IPR035986">
    <property type="entry name" value="PKD_dom_sf"/>
</dbReference>
<proteinExistence type="predicted"/>
<organism evidence="3 4">
    <name type="scientific">Pseudosporangium ferrugineum</name>
    <dbReference type="NCBI Taxonomy" id="439699"/>
    <lineage>
        <taxon>Bacteria</taxon>
        <taxon>Bacillati</taxon>
        <taxon>Actinomycetota</taxon>
        <taxon>Actinomycetes</taxon>
        <taxon>Micromonosporales</taxon>
        <taxon>Micromonosporaceae</taxon>
        <taxon>Pseudosporangium</taxon>
    </lineage>
</organism>
<dbReference type="InterPro" id="IPR000601">
    <property type="entry name" value="PKD_dom"/>
</dbReference>
<dbReference type="InterPro" id="IPR013783">
    <property type="entry name" value="Ig-like_fold"/>
</dbReference>
<dbReference type="OrthoDB" id="3288201at2"/>
<reference evidence="3 4" key="1">
    <citation type="submission" date="2018-03" db="EMBL/GenBank/DDBJ databases">
        <title>Genomic Encyclopedia of Archaeal and Bacterial Type Strains, Phase II (KMG-II): from individual species to whole genera.</title>
        <authorList>
            <person name="Goeker M."/>
        </authorList>
    </citation>
    <scope>NUCLEOTIDE SEQUENCE [LARGE SCALE GENOMIC DNA]</scope>
    <source>
        <strain evidence="3 4">DSM 45348</strain>
    </source>
</reference>
<keyword evidence="4" id="KW-1185">Reference proteome</keyword>
<comment type="caution">
    <text evidence="3">The sequence shown here is derived from an EMBL/GenBank/DDBJ whole genome shotgun (WGS) entry which is preliminary data.</text>
</comment>
<gene>
    <name evidence="3" type="ORF">CLV70_10762</name>
</gene>
<sequence length="335" mass="35289">MYTGRPRGLAAMLTLVLGAGTVAGAGLFASPALAASTGSYSLDTTALSPGQQVTLTQTAFQDDTPDTVPTITVAWGDGGTTSLESTTTSVKHTYASAGSFPVTVKIADDGAEPVTVTNATVTVSSGTFKFNPTWNWTWPDGGHEANLQLGTIPSNTTRVWVAWGDGETSLVNKANTSVKHYYGFGTFTAKVTLESPQGKVEKSAGTYTLKADTYAPTASLKVPSSPSKASSWKTIQGTASDAQIGMDAVGVQLWKWTGSTDYYYNFSTSKWVKYTPGSTNIPSAALKWVGVSSSGVWKVNVAGLSKNYYLEVDYVAVDKAGNDSGLKYRVQKLTS</sequence>
<dbReference type="PROSITE" id="PS50093">
    <property type="entry name" value="PKD"/>
    <property type="match status" value="1"/>
</dbReference>
<feature type="chain" id="PRO_5015774106" description="PKD domain-containing protein" evidence="1">
    <location>
        <begin position="35"/>
        <end position="335"/>
    </location>
</feature>
<keyword evidence="1" id="KW-0732">Signal</keyword>
<dbReference type="Gene3D" id="2.60.40.10">
    <property type="entry name" value="Immunoglobulins"/>
    <property type="match status" value="1"/>
</dbReference>
<dbReference type="GO" id="GO:0005975">
    <property type="term" value="P:carbohydrate metabolic process"/>
    <property type="evidence" value="ECO:0007669"/>
    <property type="project" value="UniProtKB-ARBA"/>
</dbReference>
<evidence type="ECO:0000313" key="4">
    <source>
        <dbReference type="Proteomes" id="UP000239209"/>
    </source>
</evidence>
<protein>
    <recommendedName>
        <fullName evidence="2">PKD domain-containing protein</fullName>
    </recommendedName>
</protein>
<feature type="domain" description="PKD" evidence="2">
    <location>
        <begin position="69"/>
        <end position="128"/>
    </location>
</feature>
<dbReference type="Pfam" id="PF00801">
    <property type="entry name" value="PKD"/>
    <property type="match status" value="1"/>
</dbReference>
<dbReference type="SUPFAM" id="SSF49299">
    <property type="entry name" value="PKD domain"/>
    <property type="match status" value="1"/>
</dbReference>